<protein>
    <submittedName>
        <fullName evidence="2">Uncharacterized protein</fullName>
    </submittedName>
</protein>
<name>A0A9D4M4A1_DREPO</name>
<dbReference type="EMBL" id="JAIWYP010000002">
    <property type="protein sequence ID" value="KAH3870515.1"/>
    <property type="molecule type" value="Genomic_DNA"/>
</dbReference>
<proteinExistence type="predicted"/>
<keyword evidence="3" id="KW-1185">Reference proteome</keyword>
<evidence type="ECO:0000313" key="2">
    <source>
        <dbReference type="EMBL" id="KAH3870515.1"/>
    </source>
</evidence>
<dbReference type="AlphaFoldDB" id="A0A9D4M4A1"/>
<dbReference type="Proteomes" id="UP000828390">
    <property type="component" value="Unassembled WGS sequence"/>
</dbReference>
<feature type="compositionally biased region" description="Basic and acidic residues" evidence="1">
    <location>
        <begin position="7"/>
        <end position="16"/>
    </location>
</feature>
<sequence>MAAKGSDQPKRNHSEVSNDSINDSTSIKLQLETMELTLTGLREELKQMLKKDDIENLITNTVSKIISEMEKRNEEFLTKIQQNIQTELENKLLKITEHSIKEKTNELADQIKCLQFENETLKENQAKLLKEHKTALENVNDRINSNTRLSEENSKRSNHNEQYSRKNNIKVMDVKEEPNESITTLSIKVTTLFQDQNIEIKPEQIVAIHRIPTKKGQIRPVLIKLRNNDDKSTVMRKRKEMKQSGHRLVDDVTALNTGLMSRLQLHKDIESTWFFNGSVFAKTKREDRIKFDLYDNIDTVIKEYTTNRYNRTVSCARDVEFQGCLASVTVYYVFAWKLPFRDVDEPTSVPDEPTSAPDEPTSVPDEPTREADKFPRRRRGRLVPSRRGFQSMPM</sequence>
<evidence type="ECO:0000313" key="3">
    <source>
        <dbReference type="Proteomes" id="UP000828390"/>
    </source>
</evidence>
<feature type="region of interest" description="Disordered" evidence="1">
    <location>
        <begin position="141"/>
        <end position="162"/>
    </location>
</feature>
<feature type="region of interest" description="Disordered" evidence="1">
    <location>
        <begin position="345"/>
        <end position="394"/>
    </location>
</feature>
<reference evidence="2" key="2">
    <citation type="submission" date="2020-11" db="EMBL/GenBank/DDBJ databases">
        <authorList>
            <person name="McCartney M.A."/>
            <person name="Auch B."/>
            <person name="Kono T."/>
            <person name="Mallez S."/>
            <person name="Becker A."/>
            <person name="Gohl D.M."/>
            <person name="Silverstein K.A.T."/>
            <person name="Koren S."/>
            <person name="Bechman K.B."/>
            <person name="Herman A."/>
            <person name="Abrahante J.E."/>
            <person name="Garbe J."/>
        </authorList>
    </citation>
    <scope>NUCLEOTIDE SEQUENCE</scope>
    <source>
        <strain evidence="2">Duluth1</strain>
        <tissue evidence="2">Whole animal</tissue>
    </source>
</reference>
<comment type="caution">
    <text evidence="2">The sequence shown here is derived from an EMBL/GenBank/DDBJ whole genome shotgun (WGS) entry which is preliminary data.</text>
</comment>
<evidence type="ECO:0000256" key="1">
    <source>
        <dbReference type="SAM" id="MobiDB-lite"/>
    </source>
</evidence>
<reference evidence="2" key="1">
    <citation type="journal article" date="2019" name="bioRxiv">
        <title>The Genome of the Zebra Mussel, Dreissena polymorpha: A Resource for Invasive Species Research.</title>
        <authorList>
            <person name="McCartney M.A."/>
            <person name="Auch B."/>
            <person name="Kono T."/>
            <person name="Mallez S."/>
            <person name="Zhang Y."/>
            <person name="Obille A."/>
            <person name="Becker A."/>
            <person name="Abrahante J.E."/>
            <person name="Garbe J."/>
            <person name="Badalamenti J.P."/>
            <person name="Herman A."/>
            <person name="Mangelson H."/>
            <person name="Liachko I."/>
            <person name="Sullivan S."/>
            <person name="Sone E.D."/>
            <person name="Koren S."/>
            <person name="Silverstein K.A.T."/>
            <person name="Beckman K.B."/>
            <person name="Gohl D.M."/>
        </authorList>
    </citation>
    <scope>NUCLEOTIDE SEQUENCE</scope>
    <source>
        <strain evidence="2">Duluth1</strain>
        <tissue evidence="2">Whole animal</tissue>
    </source>
</reference>
<organism evidence="2 3">
    <name type="scientific">Dreissena polymorpha</name>
    <name type="common">Zebra mussel</name>
    <name type="synonym">Mytilus polymorpha</name>
    <dbReference type="NCBI Taxonomy" id="45954"/>
    <lineage>
        <taxon>Eukaryota</taxon>
        <taxon>Metazoa</taxon>
        <taxon>Spiralia</taxon>
        <taxon>Lophotrochozoa</taxon>
        <taxon>Mollusca</taxon>
        <taxon>Bivalvia</taxon>
        <taxon>Autobranchia</taxon>
        <taxon>Heteroconchia</taxon>
        <taxon>Euheterodonta</taxon>
        <taxon>Imparidentia</taxon>
        <taxon>Neoheterodontei</taxon>
        <taxon>Myida</taxon>
        <taxon>Dreissenoidea</taxon>
        <taxon>Dreissenidae</taxon>
        <taxon>Dreissena</taxon>
    </lineage>
</organism>
<feature type="compositionally biased region" description="Basic and acidic residues" evidence="1">
    <location>
        <begin position="149"/>
        <end position="162"/>
    </location>
</feature>
<dbReference type="Gene3D" id="3.30.70.1820">
    <property type="entry name" value="L1 transposable element, RRM domain"/>
    <property type="match status" value="1"/>
</dbReference>
<accession>A0A9D4M4A1</accession>
<gene>
    <name evidence="2" type="ORF">DPMN_033704</name>
</gene>
<feature type="region of interest" description="Disordered" evidence="1">
    <location>
        <begin position="1"/>
        <end position="23"/>
    </location>
</feature>